<accession>A0A9N9E8K6</accession>
<reference evidence="1" key="1">
    <citation type="submission" date="2021-06" db="EMBL/GenBank/DDBJ databases">
        <authorList>
            <person name="Kallberg Y."/>
            <person name="Tangrot J."/>
            <person name="Rosling A."/>
        </authorList>
    </citation>
    <scope>NUCLEOTIDE SEQUENCE</scope>
    <source>
        <strain evidence="1">MA453B</strain>
    </source>
</reference>
<name>A0A9N9E8K6_9GLOM</name>
<dbReference type="Proteomes" id="UP000789405">
    <property type="component" value="Unassembled WGS sequence"/>
</dbReference>
<protein>
    <submittedName>
        <fullName evidence="1">19842_t:CDS:1</fullName>
    </submittedName>
</protein>
<comment type="caution">
    <text evidence="1">The sequence shown here is derived from an EMBL/GenBank/DDBJ whole genome shotgun (WGS) entry which is preliminary data.</text>
</comment>
<evidence type="ECO:0000313" key="2">
    <source>
        <dbReference type="Proteomes" id="UP000789405"/>
    </source>
</evidence>
<evidence type="ECO:0000313" key="1">
    <source>
        <dbReference type="EMBL" id="CAG8666779.1"/>
    </source>
</evidence>
<organism evidence="1 2">
    <name type="scientific">Dentiscutata erythropus</name>
    <dbReference type="NCBI Taxonomy" id="1348616"/>
    <lineage>
        <taxon>Eukaryota</taxon>
        <taxon>Fungi</taxon>
        <taxon>Fungi incertae sedis</taxon>
        <taxon>Mucoromycota</taxon>
        <taxon>Glomeromycotina</taxon>
        <taxon>Glomeromycetes</taxon>
        <taxon>Diversisporales</taxon>
        <taxon>Gigasporaceae</taxon>
        <taxon>Dentiscutata</taxon>
    </lineage>
</organism>
<keyword evidence="2" id="KW-1185">Reference proteome</keyword>
<dbReference type="AlphaFoldDB" id="A0A9N9E8K6"/>
<sequence>MMIRLKQAGTILSPNDFENLRDKIQGYQSTLCVLPLRENLSGLAPKTVTEQEHYVQFLSKEKQYLARCILLNIVLKTADIRHLMLLNIIDDPAKKLRLSIENRTGNYIDEVQKI</sequence>
<gene>
    <name evidence="1" type="ORF">DERYTH_LOCUS11006</name>
</gene>
<proteinExistence type="predicted"/>
<dbReference type="EMBL" id="CAJVPY010006649">
    <property type="protein sequence ID" value="CAG8666779.1"/>
    <property type="molecule type" value="Genomic_DNA"/>
</dbReference>